<proteinExistence type="predicted"/>
<dbReference type="SUPFAM" id="SSF52096">
    <property type="entry name" value="ClpP/crotonase"/>
    <property type="match status" value="1"/>
</dbReference>
<dbReference type="CDD" id="cd07563">
    <property type="entry name" value="Peptidase_S41_IRBP"/>
    <property type="match status" value="1"/>
</dbReference>
<dbReference type="Gene3D" id="3.90.226.10">
    <property type="entry name" value="2-enoyl-CoA Hydratase, Chain A, domain 1"/>
    <property type="match status" value="1"/>
</dbReference>
<feature type="chain" id="PRO_5032900635" description="Tail specific protease domain-containing protein" evidence="1">
    <location>
        <begin position="20"/>
        <end position="419"/>
    </location>
</feature>
<dbReference type="EMBL" id="JACLCP010000001">
    <property type="protein sequence ID" value="MBC2844728.1"/>
    <property type="molecule type" value="Genomic_DNA"/>
</dbReference>
<feature type="signal peptide" evidence="1">
    <location>
        <begin position="1"/>
        <end position="19"/>
    </location>
</feature>
<dbReference type="GO" id="GO:0007165">
    <property type="term" value="P:signal transduction"/>
    <property type="evidence" value="ECO:0007669"/>
    <property type="project" value="TreeGrafter"/>
</dbReference>
<organism evidence="3 4">
    <name type="scientific">Winogradskyella flava</name>
    <dbReference type="NCBI Taxonomy" id="1884876"/>
    <lineage>
        <taxon>Bacteria</taxon>
        <taxon>Pseudomonadati</taxon>
        <taxon>Bacteroidota</taxon>
        <taxon>Flavobacteriia</taxon>
        <taxon>Flavobacteriales</taxon>
        <taxon>Flavobacteriaceae</taxon>
        <taxon>Winogradskyella</taxon>
    </lineage>
</organism>
<protein>
    <recommendedName>
        <fullName evidence="2">Tail specific protease domain-containing protein</fullName>
    </recommendedName>
</protein>
<dbReference type="Gene3D" id="3.30.750.44">
    <property type="match status" value="1"/>
</dbReference>
<name>A0A842IV65_9FLAO</name>
<dbReference type="AlphaFoldDB" id="A0A842IV65"/>
<dbReference type="GO" id="GO:0030288">
    <property type="term" value="C:outer membrane-bounded periplasmic space"/>
    <property type="evidence" value="ECO:0007669"/>
    <property type="project" value="TreeGrafter"/>
</dbReference>
<dbReference type="Pfam" id="PF03572">
    <property type="entry name" value="Peptidase_S41"/>
    <property type="match status" value="1"/>
</dbReference>
<evidence type="ECO:0000259" key="2">
    <source>
        <dbReference type="SMART" id="SM00245"/>
    </source>
</evidence>
<sequence>MKKIILLFGLVAIIGNAYSQVPENLTDEAKIYGLSKVWKEADKNFVFFDQVPSLDWDKTYQEYIPKVLETKSTYDYYKKLQEFCALLNDGHTKVYVPWQLREVKEVATPIKTELIGNQVIITEILNDTIKNQGLKKGMEIIEIDGVPIHEYASNKVKPYVSYSTEQDMNVQVYEYNLLKGNIEEKIKLKTKNGKVYPVSRKLIKPESDTPTFEFRKLNEEIGYLKISRFWGDNLKAKFDSIFQNIQSMPKLIIDVSENQGGSNGYSNYVLSHFVDKPFMTSRWKTLMYMPAWVSNGFNTQWQDNEGNIVQPKEASKRYTKPVVVLISEKTYSAAEDFISAFLNTERGVVIGRPTAGTTGNPIGFQLPGKGAFQICSKRDYLSNGKEFVGYGIAPQIEVKKVIDENHLINKGIEILKKEN</sequence>
<evidence type="ECO:0000313" key="3">
    <source>
        <dbReference type="EMBL" id="MBC2844728.1"/>
    </source>
</evidence>
<dbReference type="GO" id="GO:0004175">
    <property type="term" value="F:endopeptidase activity"/>
    <property type="evidence" value="ECO:0007669"/>
    <property type="project" value="TreeGrafter"/>
</dbReference>
<comment type="caution">
    <text evidence="3">The sequence shown here is derived from an EMBL/GenBank/DDBJ whole genome shotgun (WGS) entry which is preliminary data.</text>
</comment>
<dbReference type="Gene3D" id="2.30.42.10">
    <property type="match status" value="1"/>
</dbReference>
<gene>
    <name evidence="3" type="ORF">H7F21_06450</name>
</gene>
<dbReference type="Proteomes" id="UP000533900">
    <property type="component" value="Unassembled WGS sequence"/>
</dbReference>
<reference evidence="3" key="1">
    <citation type="submission" date="2020-08" db="EMBL/GenBank/DDBJ databases">
        <title>Winogradskyella ouciana sp. nov., isolated from the hadal seawater of the Mariana Trench.</title>
        <authorList>
            <person name="He X."/>
        </authorList>
    </citation>
    <scope>NUCLEOTIDE SEQUENCE [LARGE SCALE GENOMIC DNA]</scope>
    <source>
        <strain evidence="3">KCTC 52348</strain>
    </source>
</reference>
<dbReference type="InterPro" id="IPR036034">
    <property type="entry name" value="PDZ_sf"/>
</dbReference>
<dbReference type="SMART" id="SM00245">
    <property type="entry name" value="TSPc"/>
    <property type="match status" value="1"/>
</dbReference>
<dbReference type="GO" id="GO:0008236">
    <property type="term" value="F:serine-type peptidase activity"/>
    <property type="evidence" value="ECO:0007669"/>
    <property type="project" value="InterPro"/>
</dbReference>
<dbReference type="InterPro" id="IPR029045">
    <property type="entry name" value="ClpP/crotonase-like_dom_sf"/>
</dbReference>
<dbReference type="PANTHER" id="PTHR32060">
    <property type="entry name" value="TAIL-SPECIFIC PROTEASE"/>
    <property type="match status" value="1"/>
</dbReference>
<dbReference type="InterPro" id="IPR005151">
    <property type="entry name" value="Tail-specific_protease"/>
</dbReference>
<evidence type="ECO:0000313" key="4">
    <source>
        <dbReference type="Proteomes" id="UP000533900"/>
    </source>
</evidence>
<feature type="domain" description="Tail specific protease" evidence="2">
    <location>
        <begin position="195"/>
        <end position="399"/>
    </location>
</feature>
<keyword evidence="4" id="KW-1185">Reference proteome</keyword>
<dbReference type="RefSeq" id="WP_185788375.1">
    <property type="nucleotide sequence ID" value="NZ_JACLCP010000001.1"/>
</dbReference>
<dbReference type="GO" id="GO:0006508">
    <property type="term" value="P:proteolysis"/>
    <property type="evidence" value="ECO:0007669"/>
    <property type="project" value="InterPro"/>
</dbReference>
<keyword evidence="1" id="KW-0732">Signal</keyword>
<accession>A0A842IV65</accession>
<evidence type="ECO:0000256" key="1">
    <source>
        <dbReference type="SAM" id="SignalP"/>
    </source>
</evidence>
<dbReference type="PANTHER" id="PTHR32060:SF30">
    <property type="entry name" value="CARBOXY-TERMINAL PROCESSING PROTEASE CTPA"/>
    <property type="match status" value="1"/>
</dbReference>